<keyword evidence="2" id="KW-1185">Reference proteome</keyword>
<evidence type="ECO:0000313" key="2">
    <source>
        <dbReference type="Proteomes" id="UP001194580"/>
    </source>
</evidence>
<name>A0AAD4DHS7_9FUNG</name>
<accession>A0AAD4DHS7</accession>
<proteinExistence type="predicted"/>
<comment type="caution">
    <text evidence="1">The sequence shown here is derived from an EMBL/GenBank/DDBJ whole genome shotgun (WGS) entry which is preliminary data.</text>
</comment>
<reference evidence="1" key="1">
    <citation type="journal article" date="2020" name="Fungal Divers.">
        <title>Resolving the Mortierellaceae phylogeny through synthesis of multi-gene phylogenetics and phylogenomics.</title>
        <authorList>
            <person name="Vandepol N."/>
            <person name="Liber J."/>
            <person name="Desiro A."/>
            <person name="Na H."/>
            <person name="Kennedy M."/>
            <person name="Barry K."/>
            <person name="Grigoriev I.V."/>
            <person name="Miller A.N."/>
            <person name="O'Donnell K."/>
            <person name="Stajich J.E."/>
            <person name="Bonito G."/>
        </authorList>
    </citation>
    <scope>NUCLEOTIDE SEQUENCE</scope>
    <source>
        <strain evidence="1">NRRL 28262</strain>
    </source>
</reference>
<feature type="non-terminal residue" evidence="1">
    <location>
        <position position="1"/>
    </location>
</feature>
<gene>
    <name evidence="1" type="ORF">BGZ95_004350</name>
</gene>
<dbReference type="AlphaFoldDB" id="A0AAD4DHS7"/>
<evidence type="ECO:0000313" key="1">
    <source>
        <dbReference type="EMBL" id="KAG0278274.1"/>
    </source>
</evidence>
<protein>
    <submittedName>
        <fullName evidence="1">Uncharacterized protein</fullName>
    </submittedName>
</protein>
<sequence>RVLEEAVRWFQDTFRDVLSYETARDYAEWTLHACPFIKTHGHFLFATKLAIIMIAGDDAFNKREFVVLLKYLRTSVIEEDTRFISVISSLFADFKTMAVYEENYCDVVEYTARCLESSRIKKSDSFEDCIADTGLVPFYTVSLDSNGIRAA</sequence>
<organism evidence="1 2">
    <name type="scientific">Linnemannia exigua</name>
    <dbReference type="NCBI Taxonomy" id="604196"/>
    <lineage>
        <taxon>Eukaryota</taxon>
        <taxon>Fungi</taxon>
        <taxon>Fungi incertae sedis</taxon>
        <taxon>Mucoromycota</taxon>
        <taxon>Mortierellomycotina</taxon>
        <taxon>Mortierellomycetes</taxon>
        <taxon>Mortierellales</taxon>
        <taxon>Mortierellaceae</taxon>
        <taxon>Linnemannia</taxon>
    </lineage>
</organism>
<dbReference type="Proteomes" id="UP001194580">
    <property type="component" value="Unassembled WGS sequence"/>
</dbReference>
<dbReference type="EMBL" id="JAAAIL010000208">
    <property type="protein sequence ID" value="KAG0278274.1"/>
    <property type="molecule type" value="Genomic_DNA"/>
</dbReference>